<dbReference type="CDD" id="cd16913">
    <property type="entry name" value="YkuD_like"/>
    <property type="match status" value="1"/>
</dbReference>
<dbReference type="STRING" id="211114.SAMN04489726_3092"/>
<dbReference type="GO" id="GO:0071972">
    <property type="term" value="F:peptidoglycan L,D-transpeptidase activity"/>
    <property type="evidence" value="ECO:0007669"/>
    <property type="project" value="TreeGrafter"/>
</dbReference>
<organism evidence="10 11">
    <name type="scientific">Allokutzneria albata</name>
    <name type="common">Kibdelosporangium albatum</name>
    <dbReference type="NCBI Taxonomy" id="211114"/>
    <lineage>
        <taxon>Bacteria</taxon>
        <taxon>Bacillati</taxon>
        <taxon>Actinomycetota</taxon>
        <taxon>Actinomycetes</taxon>
        <taxon>Pseudonocardiales</taxon>
        <taxon>Pseudonocardiaceae</taxon>
        <taxon>Allokutzneria</taxon>
    </lineage>
</organism>
<keyword evidence="8" id="KW-0732">Signal</keyword>
<keyword evidence="2" id="KW-0808">Transferase</keyword>
<dbReference type="GO" id="GO:0016740">
    <property type="term" value="F:transferase activity"/>
    <property type="evidence" value="ECO:0007669"/>
    <property type="project" value="UniProtKB-KW"/>
</dbReference>
<feature type="active site" description="Proton donor/acceptor" evidence="6">
    <location>
        <position position="144"/>
    </location>
</feature>
<feature type="domain" description="L,D-TPase catalytic" evidence="9">
    <location>
        <begin position="77"/>
        <end position="184"/>
    </location>
</feature>
<evidence type="ECO:0000256" key="6">
    <source>
        <dbReference type="PROSITE-ProRule" id="PRU01373"/>
    </source>
</evidence>
<dbReference type="SUPFAM" id="SSF141523">
    <property type="entry name" value="L,D-transpeptidase catalytic domain-like"/>
    <property type="match status" value="1"/>
</dbReference>
<gene>
    <name evidence="10" type="ORF">SAMN04489726_3092</name>
</gene>
<protein>
    <submittedName>
        <fullName evidence="10">L,D-transpeptidase catalytic domain</fullName>
    </submittedName>
</protein>
<keyword evidence="3 6" id="KW-0133">Cell shape</keyword>
<keyword evidence="5 6" id="KW-0961">Cell wall biogenesis/degradation</keyword>
<name>A0A1G9VKP3_ALLAB</name>
<dbReference type="InterPro" id="IPR005490">
    <property type="entry name" value="LD_TPept_cat_dom"/>
</dbReference>
<evidence type="ECO:0000259" key="9">
    <source>
        <dbReference type="PROSITE" id="PS52029"/>
    </source>
</evidence>
<evidence type="ECO:0000313" key="10">
    <source>
        <dbReference type="EMBL" id="SDM72686.1"/>
    </source>
</evidence>
<dbReference type="UniPathway" id="UPA00219"/>
<dbReference type="GO" id="GO:0018104">
    <property type="term" value="P:peptidoglycan-protein cross-linking"/>
    <property type="evidence" value="ECO:0007669"/>
    <property type="project" value="TreeGrafter"/>
</dbReference>
<keyword evidence="11" id="KW-1185">Reference proteome</keyword>
<evidence type="ECO:0000256" key="1">
    <source>
        <dbReference type="ARBA" id="ARBA00004752"/>
    </source>
</evidence>
<dbReference type="InterPro" id="IPR050979">
    <property type="entry name" value="LD-transpeptidase"/>
</dbReference>
<accession>A0A1G9VKP3</accession>
<evidence type="ECO:0000313" key="11">
    <source>
        <dbReference type="Proteomes" id="UP000183376"/>
    </source>
</evidence>
<evidence type="ECO:0000256" key="7">
    <source>
        <dbReference type="SAM" id="MobiDB-lite"/>
    </source>
</evidence>
<reference evidence="10 11" key="1">
    <citation type="submission" date="2016-10" db="EMBL/GenBank/DDBJ databases">
        <authorList>
            <person name="de Groot N.N."/>
        </authorList>
    </citation>
    <scope>NUCLEOTIDE SEQUENCE [LARGE SCALE GENOMIC DNA]</scope>
    <source>
        <strain evidence="10 11">DSM 44149</strain>
    </source>
</reference>
<evidence type="ECO:0000256" key="5">
    <source>
        <dbReference type="ARBA" id="ARBA00023316"/>
    </source>
</evidence>
<proteinExistence type="predicted"/>
<dbReference type="GO" id="GO:0005576">
    <property type="term" value="C:extracellular region"/>
    <property type="evidence" value="ECO:0007669"/>
    <property type="project" value="TreeGrafter"/>
</dbReference>
<dbReference type="PROSITE" id="PS52029">
    <property type="entry name" value="LD_TPASE"/>
    <property type="match status" value="1"/>
</dbReference>
<dbReference type="InterPro" id="IPR038063">
    <property type="entry name" value="Transpep_catalytic_dom"/>
</dbReference>
<dbReference type="RefSeq" id="WP_052407284.1">
    <property type="nucleotide sequence ID" value="NZ_JOEF01000007.1"/>
</dbReference>
<dbReference type="Pfam" id="PF03734">
    <property type="entry name" value="YkuD"/>
    <property type="match status" value="1"/>
</dbReference>
<feature type="active site" description="Nucleophile" evidence="6">
    <location>
        <position position="160"/>
    </location>
</feature>
<feature type="chain" id="PRO_5038871897" evidence="8">
    <location>
        <begin position="27"/>
        <end position="185"/>
    </location>
</feature>
<dbReference type="PANTHER" id="PTHR30582">
    <property type="entry name" value="L,D-TRANSPEPTIDASE"/>
    <property type="match status" value="1"/>
</dbReference>
<evidence type="ECO:0000256" key="2">
    <source>
        <dbReference type="ARBA" id="ARBA00022679"/>
    </source>
</evidence>
<dbReference type="Gene3D" id="2.40.440.10">
    <property type="entry name" value="L,D-transpeptidase catalytic domain-like"/>
    <property type="match status" value="1"/>
</dbReference>
<dbReference type="GO" id="GO:0008360">
    <property type="term" value="P:regulation of cell shape"/>
    <property type="evidence" value="ECO:0007669"/>
    <property type="project" value="UniProtKB-UniRule"/>
</dbReference>
<dbReference type="GO" id="GO:0071555">
    <property type="term" value="P:cell wall organization"/>
    <property type="evidence" value="ECO:0007669"/>
    <property type="project" value="UniProtKB-UniRule"/>
</dbReference>
<comment type="pathway">
    <text evidence="1 6">Cell wall biogenesis; peptidoglycan biosynthesis.</text>
</comment>
<sequence length="185" mass="20267">MYAHKTLVTLASLAAAGLLLTTHNGADVRNTAQQNPLTGTAISESAEPRPQPPTTEEGNLAPQPDERLASPCPNRKARACVDLSTNRTWLLDNGKVIYGPVPITHGRAGYATPTGTFKVQFKSRYHRSRLFNYAPMPYSVFFHHGIAFHQGNLRNLSHGCIRLSAESAQKYFATLKVGDVVQVVR</sequence>
<dbReference type="PANTHER" id="PTHR30582:SF33">
    <property type="entry name" value="EXPORTED PROTEIN"/>
    <property type="match status" value="1"/>
</dbReference>
<evidence type="ECO:0000256" key="8">
    <source>
        <dbReference type="SAM" id="SignalP"/>
    </source>
</evidence>
<dbReference type="OrthoDB" id="8887048at2"/>
<dbReference type="EMBL" id="LT629701">
    <property type="protein sequence ID" value="SDM72686.1"/>
    <property type="molecule type" value="Genomic_DNA"/>
</dbReference>
<keyword evidence="4 6" id="KW-0573">Peptidoglycan synthesis</keyword>
<feature type="signal peptide" evidence="8">
    <location>
        <begin position="1"/>
        <end position="26"/>
    </location>
</feature>
<evidence type="ECO:0000256" key="4">
    <source>
        <dbReference type="ARBA" id="ARBA00022984"/>
    </source>
</evidence>
<evidence type="ECO:0000256" key="3">
    <source>
        <dbReference type="ARBA" id="ARBA00022960"/>
    </source>
</evidence>
<feature type="region of interest" description="Disordered" evidence="7">
    <location>
        <begin position="35"/>
        <end position="73"/>
    </location>
</feature>
<dbReference type="eggNOG" id="COG1376">
    <property type="taxonomic scope" value="Bacteria"/>
</dbReference>
<dbReference type="AlphaFoldDB" id="A0A1G9VKP3"/>
<dbReference type="Proteomes" id="UP000183376">
    <property type="component" value="Chromosome I"/>
</dbReference>